<dbReference type="AlphaFoldDB" id="A0A2S2DL78"/>
<evidence type="ECO:0000313" key="1">
    <source>
        <dbReference type="EMBL" id="AWL06068.1"/>
    </source>
</evidence>
<reference evidence="1 2" key="1">
    <citation type="submission" date="2018-05" db="EMBL/GenBank/DDBJ databases">
        <title>Complete genome sequence of Massilia oculi sp. nov. CCUG 43427T (=DSM 26321T), the type strain of M. oculi, and comparison with genome sequences of other Massilia strains.</title>
        <authorList>
            <person name="Zhu B."/>
        </authorList>
    </citation>
    <scope>NUCLEOTIDE SEQUENCE [LARGE SCALE GENOMIC DNA]</scope>
    <source>
        <strain evidence="1 2">CCUG 43427</strain>
    </source>
</reference>
<accession>A0A2S2DL78</accession>
<protein>
    <submittedName>
        <fullName evidence="1">Uncharacterized protein</fullName>
    </submittedName>
</protein>
<proteinExistence type="predicted"/>
<evidence type="ECO:0000313" key="2">
    <source>
        <dbReference type="Proteomes" id="UP000245820"/>
    </source>
</evidence>
<sequence>MFKTEKHADIAILMCQRPFLRNAVHFQLDGDIPLSFHGVCQASMIDGERCQFEQDASGPCVFQRGQRLIGFNI</sequence>
<name>A0A2S2DL78_9BURK</name>
<dbReference type="KEGG" id="mtim:DIR46_17605"/>
<organism evidence="1 2">
    <name type="scientific">Massilia oculi</name>
    <dbReference type="NCBI Taxonomy" id="945844"/>
    <lineage>
        <taxon>Bacteria</taxon>
        <taxon>Pseudomonadati</taxon>
        <taxon>Pseudomonadota</taxon>
        <taxon>Betaproteobacteria</taxon>
        <taxon>Burkholderiales</taxon>
        <taxon>Oxalobacteraceae</taxon>
        <taxon>Telluria group</taxon>
        <taxon>Massilia</taxon>
    </lineage>
</organism>
<gene>
    <name evidence="1" type="ORF">DIR46_17605</name>
</gene>
<dbReference type="Proteomes" id="UP000245820">
    <property type="component" value="Chromosome"/>
</dbReference>
<dbReference type="EMBL" id="CP029343">
    <property type="protein sequence ID" value="AWL06068.1"/>
    <property type="molecule type" value="Genomic_DNA"/>
</dbReference>
<keyword evidence="2" id="KW-1185">Reference proteome</keyword>